<dbReference type="PANTHER" id="PTHR13234">
    <property type="entry name" value="GAMMA-INTERFERON INDUCIBLE LYSOSOMAL THIOL REDUCTASE GILT"/>
    <property type="match status" value="1"/>
</dbReference>
<evidence type="ECO:0000313" key="4">
    <source>
        <dbReference type="EMBL" id="CAJ0604678.1"/>
    </source>
</evidence>
<protein>
    <recommendedName>
        <fullName evidence="6">Gamma interferon inducible lysosomal thiol reductase GILT</fullName>
    </recommendedName>
</protein>
<dbReference type="Pfam" id="PF03227">
    <property type="entry name" value="GILT"/>
    <property type="match status" value="1"/>
</dbReference>
<organism evidence="4 5">
    <name type="scientific">Cylicocyclus nassatus</name>
    <name type="common">Nematode worm</name>
    <dbReference type="NCBI Taxonomy" id="53992"/>
    <lineage>
        <taxon>Eukaryota</taxon>
        <taxon>Metazoa</taxon>
        <taxon>Ecdysozoa</taxon>
        <taxon>Nematoda</taxon>
        <taxon>Chromadorea</taxon>
        <taxon>Rhabditida</taxon>
        <taxon>Rhabditina</taxon>
        <taxon>Rhabditomorpha</taxon>
        <taxon>Strongyloidea</taxon>
        <taxon>Strongylidae</taxon>
        <taxon>Cylicocyclus</taxon>
    </lineage>
</organism>
<evidence type="ECO:0000256" key="2">
    <source>
        <dbReference type="ARBA" id="ARBA00023180"/>
    </source>
</evidence>
<feature type="signal peptide" evidence="3">
    <location>
        <begin position="1"/>
        <end position="33"/>
    </location>
</feature>
<keyword evidence="2" id="KW-0325">Glycoprotein</keyword>
<comment type="caution">
    <text evidence="4">The sequence shown here is derived from an EMBL/GenBank/DDBJ whole genome shotgun (WGS) entry which is preliminary data.</text>
</comment>
<keyword evidence="3" id="KW-0732">Signal</keyword>
<comment type="similarity">
    <text evidence="1">Belongs to the GILT family.</text>
</comment>
<sequence length="246" mass="27633">MRPLGMPFTIRGFGIINMLVFLPLMLMPFTTRAALVKSNTPPPPFVPGNSIDEQNGNVVVVDVVGESRCPDTTRFYLNQLLPVFKRYRSRLRLNYHPYGPYKYTKCSRTSSGFECTCQHGSDECQKNALQACLIEALPNAEDHLDIVGCIQGPRNFNTSFQSCIVNHPRNGLIDQASILECATNGRGMKLMSQHGEAAHVFAEDVYWVPWISINGLRIPAAERHFEAVLCNQYFEPPPSECLNPRL</sequence>
<reference evidence="4" key="1">
    <citation type="submission" date="2023-07" db="EMBL/GenBank/DDBJ databases">
        <authorList>
            <consortium name="CYATHOMIX"/>
        </authorList>
    </citation>
    <scope>NUCLEOTIDE SEQUENCE</scope>
    <source>
        <strain evidence="4">N/A</strain>
    </source>
</reference>
<dbReference type="AlphaFoldDB" id="A0AA36H627"/>
<dbReference type="PANTHER" id="PTHR13234:SF70">
    <property type="entry name" value="GILT-LIKE PROTEIN C02D5.2"/>
    <property type="match status" value="1"/>
</dbReference>
<dbReference type="GO" id="GO:0016671">
    <property type="term" value="F:oxidoreductase activity, acting on a sulfur group of donors, disulfide as acceptor"/>
    <property type="evidence" value="ECO:0007669"/>
    <property type="project" value="InterPro"/>
</dbReference>
<keyword evidence="5" id="KW-1185">Reference proteome</keyword>
<dbReference type="Proteomes" id="UP001176961">
    <property type="component" value="Unassembled WGS sequence"/>
</dbReference>
<dbReference type="InterPro" id="IPR004911">
    <property type="entry name" value="Interferon-induced_GILT"/>
</dbReference>
<proteinExistence type="inferred from homology"/>
<evidence type="ECO:0000256" key="3">
    <source>
        <dbReference type="SAM" id="SignalP"/>
    </source>
</evidence>
<accession>A0AA36H627</accession>
<feature type="chain" id="PRO_5041382447" description="Gamma interferon inducible lysosomal thiol reductase GILT" evidence="3">
    <location>
        <begin position="34"/>
        <end position="246"/>
    </location>
</feature>
<gene>
    <name evidence="4" type="ORF">CYNAS_LOCUS16661</name>
</gene>
<evidence type="ECO:0008006" key="6">
    <source>
        <dbReference type="Google" id="ProtNLM"/>
    </source>
</evidence>
<name>A0AA36H627_CYLNA</name>
<dbReference type="EMBL" id="CATQJL010000316">
    <property type="protein sequence ID" value="CAJ0604678.1"/>
    <property type="molecule type" value="Genomic_DNA"/>
</dbReference>
<evidence type="ECO:0000313" key="5">
    <source>
        <dbReference type="Proteomes" id="UP001176961"/>
    </source>
</evidence>
<evidence type="ECO:0000256" key="1">
    <source>
        <dbReference type="ARBA" id="ARBA00005679"/>
    </source>
</evidence>